<sequence>MICVYDKKTKKGEFENIGLGVLDECIATEITEELNGEYSLYLEYPANSKKANYLVEFNIIKANGQLFRIYKVEREVEKIGKIKVWARHIFYDLAFYFIEAATLVNANMKEAIEGTIPPEAQAVFKFTAPEENIYPFSIRNVNALEAFFKILQYYGGEVKRDNFNIEILKQLGTNSGILIKYGKNIKGMRAIIDTNNFATKIYPIGKDNLVLPERYIEAEGDVSKILPYPIVKKVEFDTGDVDELRNLAKEYIKKASNPFINIEVDFLELSKIKEYESYKSLTEVNLGDEVEVKHELLGITAKLRVIKKRIDLLNPINTKIELGNPLNTIIEKLDFESILEKIESKITGSQNQLILKRNTETLNITTTRYAAMEIGFSVSADTNLTSNIVISGKASSDLTLSIFFSLDNKYYDLKPVQKVVSGDNIINVTLPMPQVTAGQHAFIIEMQTSTGTFTIEKNNLQVTIEGRNLEGGLSPKLPRAEVLQAFLYELFLNKIQQQKQDIVLISVQKLINDIKPNIAQTNSYADYLAKSLGCLIDINISKASVGISETFSRDKMPNYEFDSWINFDLDFEKLPDGSYISYERATIKELEYINQGNFESTVGNGVIYGVNLANREEYNSLVSLNTTIKEV</sequence>
<organism evidence="3 4">
    <name type="scientific">Caloramator proteoclasticus DSM 10124</name>
    <dbReference type="NCBI Taxonomy" id="1121262"/>
    <lineage>
        <taxon>Bacteria</taxon>
        <taxon>Bacillati</taxon>
        <taxon>Bacillota</taxon>
        <taxon>Clostridia</taxon>
        <taxon>Eubacteriales</taxon>
        <taxon>Clostridiaceae</taxon>
        <taxon>Caloramator</taxon>
    </lineage>
</organism>
<protein>
    <submittedName>
        <fullName evidence="3">Phage minor structural protein, N-terminal region</fullName>
    </submittedName>
</protein>
<dbReference type="InterPro" id="IPR010572">
    <property type="entry name" value="Tail_dom"/>
</dbReference>
<evidence type="ECO:0000259" key="1">
    <source>
        <dbReference type="Pfam" id="PF06605"/>
    </source>
</evidence>
<dbReference type="InterPro" id="IPR044051">
    <property type="entry name" value="Prophage_tail_N"/>
</dbReference>
<evidence type="ECO:0000313" key="3">
    <source>
        <dbReference type="EMBL" id="SHF33445.1"/>
    </source>
</evidence>
<gene>
    <name evidence="3" type="ORF">SAMN02746091_02284</name>
</gene>
<dbReference type="AlphaFoldDB" id="A0A1M5ATB9"/>
<name>A0A1M5ATB9_9CLOT</name>
<evidence type="ECO:0000313" key="4">
    <source>
        <dbReference type="Proteomes" id="UP000184423"/>
    </source>
</evidence>
<accession>A0A1M5ATB9</accession>
<feature type="domain" description="Tail spike" evidence="1">
    <location>
        <begin position="137"/>
        <end position="329"/>
    </location>
</feature>
<dbReference type="Pfam" id="PF18994">
    <property type="entry name" value="Prophage_tailD1"/>
    <property type="match status" value="1"/>
</dbReference>
<evidence type="ECO:0000259" key="2">
    <source>
        <dbReference type="Pfam" id="PF18994"/>
    </source>
</evidence>
<dbReference type="NCBIfam" id="TIGR01665">
    <property type="entry name" value="put_anti_recept"/>
    <property type="match status" value="1"/>
</dbReference>
<reference evidence="4" key="1">
    <citation type="submission" date="2016-11" db="EMBL/GenBank/DDBJ databases">
        <authorList>
            <person name="Varghese N."/>
            <person name="Submissions S."/>
        </authorList>
    </citation>
    <scope>NUCLEOTIDE SEQUENCE [LARGE SCALE GENOMIC DNA]</scope>
    <source>
        <strain evidence="4">DSM 10124</strain>
    </source>
</reference>
<dbReference type="InterPro" id="IPR007119">
    <property type="entry name" value="Phage_tail_spike_N"/>
</dbReference>
<proteinExistence type="predicted"/>
<dbReference type="EMBL" id="FQVG01000057">
    <property type="protein sequence ID" value="SHF33445.1"/>
    <property type="molecule type" value="Genomic_DNA"/>
</dbReference>
<dbReference type="Pfam" id="PF06605">
    <property type="entry name" value="Prophage_tail"/>
    <property type="match status" value="1"/>
</dbReference>
<dbReference type="RefSeq" id="WP_073249813.1">
    <property type="nucleotide sequence ID" value="NZ_FQVG01000057.1"/>
</dbReference>
<keyword evidence="4" id="KW-1185">Reference proteome</keyword>
<dbReference type="Proteomes" id="UP000184423">
    <property type="component" value="Unassembled WGS sequence"/>
</dbReference>
<feature type="domain" description="Prophage endopeptidase tail N-terminal" evidence="2">
    <location>
        <begin position="22"/>
        <end position="88"/>
    </location>
</feature>